<reference evidence="2 3" key="1">
    <citation type="submission" date="2023-09" db="EMBL/GenBank/DDBJ databases">
        <title>Nesidiocoris tenuis whole genome shotgun sequence.</title>
        <authorList>
            <person name="Shibata T."/>
            <person name="Shimoda M."/>
            <person name="Kobayashi T."/>
            <person name="Uehara T."/>
        </authorList>
    </citation>
    <scope>NUCLEOTIDE SEQUENCE [LARGE SCALE GENOMIC DNA]</scope>
    <source>
        <strain evidence="2 3">Japan</strain>
    </source>
</reference>
<evidence type="ECO:0000313" key="2">
    <source>
        <dbReference type="EMBL" id="BES99316.1"/>
    </source>
</evidence>
<sequence length="110" mass="13358">MLAHGRPRTPPPRTQDVRTRRPGTEVGHRIAKCPMTPPYPDVRNERKIEHERRPPSPPTIYETERYNKDDRRRLEQSKIKTSHSSHHRQDHEMMRYMAHHQEKFLMLKKY</sequence>
<evidence type="ECO:0000256" key="1">
    <source>
        <dbReference type="SAM" id="MobiDB-lite"/>
    </source>
</evidence>
<protein>
    <submittedName>
        <fullName evidence="2">Uncharacterized protein</fullName>
    </submittedName>
</protein>
<keyword evidence="3" id="KW-1185">Reference proteome</keyword>
<dbReference type="EMBL" id="AP028918">
    <property type="protein sequence ID" value="BES99316.1"/>
    <property type="molecule type" value="Genomic_DNA"/>
</dbReference>
<organism evidence="2 3">
    <name type="scientific">Nesidiocoris tenuis</name>
    <dbReference type="NCBI Taxonomy" id="355587"/>
    <lineage>
        <taxon>Eukaryota</taxon>
        <taxon>Metazoa</taxon>
        <taxon>Ecdysozoa</taxon>
        <taxon>Arthropoda</taxon>
        <taxon>Hexapoda</taxon>
        <taxon>Insecta</taxon>
        <taxon>Pterygota</taxon>
        <taxon>Neoptera</taxon>
        <taxon>Paraneoptera</taxon>
        <taxon>Hemiptera</taxon>
        <taxon>Heteroptera</taxon>
        <taxon>Panheteroptera</taxon>
        <taxon>Cimicomorpha</taxon>
        <taxon>Miridae</taxon>
        <taxon>Dicyphina</taxon>
        <taxon>Nesidiocoris</taxon>
    </lineage>
</organism>
<feature type="compositionally biased region" description="Basic and acidic residues" evidence="1">
    <location>
        <begin position="15"/>
        <end position="28"/>
    </location>
</feature>
<evidence type="ECO:0000313" key="3">
    <source>
        <dbReference type="Proteomes" id="UP001307889"/>
    </source>
</evidence>
<feature type="compositionally biased region" description="Basic and acidic residues" evidence="1">
    <location>
        <begin position="42"/>
        <end position="54"/>
    </location>
</feature>
<dbReference type="Proteomes" id="UP001307889">
    <property type="component" value="Chromosome 10"/>
</dbReference>
<gene>
    <name evidence="2" type="ORF">NTJ_12133</name>
</gene>
<name>A0ABN7B824_9HEMI</name>
<accession>A0ABN7B824</accession>
<feature type="region of interest" description="Disordered" evidence="1">
    <location>
        <begin position="1"/>
        <end position="92"/>
    </location>
</feature>
<feature type="compositionally biased region" description="Basic and acidic residues" evidence="1">
    <location>
        <begin position="62"/>
        <end position="78"/>
    </location>
</feature>
<proteinExistence type="predicted"/>